<dbReference type="MGI" id="MGI:5434448">
    <property type="gene designation" value="Gm21093"/>
</dbReference>
<dbReference type="GO" id="GO:0021756">
    <property type="term" value="P:striatum development"/>
    <property type="evidence" value="ECO:0000270"/>
    <property type="project" value="UniProtKB"/>
</dbReference>
<dbReference type="AGR" id="MGI:1918429"/>
<accession>Q6GQS8</accession>
<dbReference type="PANTHER" id="PTHR21859:SF15">
    <property type="entry name" value="PROTEIN SPATA31F1-RELATED"/>
    <property type="match status" value="1"/>
</dbReference>
<dbReference type="AGR" id="MGI:5434448"/>
<dbReference type="RNAct" id="Q6GQS8">
    <property type="molecule type" value="protein"/>
</dbReference>
<reference evidence="4" key="1">
    <citation type="journal article" date="2004" name="Genome Res.">
        <title>The status, quality, and expansion of the NIH full-length cDNA project: the Mammalian Gene Collection (MGC).</title>
        <authorList>
            <consortium name="The MGC Project Team"/>
            <person name="Gerhard D.S."/>
            <person name="Wagner L."/>
            <person name="Feingold E.A."/>
            <person name="Shenmen C.M."/>
            <person name="Grouse L.H."/>
            <person name="Schuler G."/>
            <person name="Klein S.L."/>
            <person name="Old S."/>
            <person name="Rasooly R."/>
            <person name="Good P."/>
            <person name="Guyer M."/>
            <person name="Peck A.M."/>
            <person name="Derge J.G."/>
            <person name="Lipman D."/>
            <person name="Collins F.S."/>
            <person name="Jang W."/>
            <person name="Sherry S."/>
            <person name="Feolo M."/>
            <person name="Misquitta L."/>
            <person name="Lee E."/>
            <person name="Rotmistrovsky K."/>
            <person name="Greenhut S.F."/>
            <person name="Schaefer C.F."/>
            <person name="Buetow K."/>
            <person name="Bonner T.I."/>
            <person name="Haussler D."/>
            <person name="Kent J."/>
            <person name="Kiekhaus M."/>
            <person name="Furey T."/>
            <person name="Brent M."/>
            <person name="Prange C."/>
            <person name="Schreiber K."/>
            <person name="Shapiro N."/>
            <person name="Bhat N.K."/>
            <person name="Hopkins R.F."/>
            <person name="Hsie F."/>
            <person name="Driscoll T."/>
            <person name="Soares M.B."/>
            <person name="Casavant T.L."/>
            <person name="Scheetz T.E."/>
            <person name="Brown-stein M.J."/>
            <person name="Usdin T.B."/>
            <person name="Toshiyuki S."/>
            <person name="Carninci P."/>
            <person name="Piao Y."/>
            <person name="Dudekula D.B."/>
            <person name="Ko M.S."/>
            <person name="Kawakami K."/>
            <person name="Suzuki Y."/>
            <person name="Sugano S."/>
            <person name="Gruber C.E."/>
            <person name="Smith M.R."/>
            <person name="Simmons B."/>
            <person name="Moore T."/>
            <person name="Waterman R."/>
            <person name="Johnson S.L."/>
            <person name="Ruan Y."/>
            <person name="Wei C.L."/>
            <person name="Mathavan S."/>
            <person name="Gunaratne P.H."/>
            <person name="Wu J."/>
            <person name="Garcia A.M."/>
            <person name="Hulyk S.W."/>
            <person name="Fuh E."/>
            <person name="Yuan Y."/>
            <person name="Sneed A."/>
            <person name="Kowis C."/>
            <person name="Hodgson A."/>
            <person name="Muzny D.M."/>
            <person name="McPherson J."/>
            <person name="Gibbs R.A."/>
            <person name="Fahey J."/>
            <person name="Helton E."/>
            <person name="Ketteman M."/>
            <person name="Madan A."/>
            <person name="Rodrigues S."/>
            <person name="Sanchez A."/>
            <person name="Whiting M."/>
            <person name="Madari A."/>
            <person name="Young A.C."/>
            <person name="Wetherby K.D."/>
            <person name="Granite S.J."/>
            <person name="Kwong P.N."/>
            <person name="Brinkley C.P."/>
            <person name="Pearson R.L."/>
            <person name="Bouffard G.G."/>
            <person name="Blakesly R.W."/>
            <person name="Green E.D."/>
            <person name="Dickson M.C."/>
            <person name="Rodriguez A.C."/>
            <person name="Grimwood J."/>
            <person name="Schmutz J."/>
            <person name="Myers R.M."/>
            <person name="Butterfield Y.S."/>
            <person name="Griffith M."/>
            <person name="Griffith O.L."/>
            <person name="Krzywinski M.I."/>
            <person name="Liao N."/>
            <person name="Morin R."/>
            <person name="Morrin R."/>
            <person name="Palmquist D."/>
            <person name="Petrescu A.S."/>
            <person name="Skalska U."/>
            <person name="Smailus D.E."/>
            <person name="Stott J.M."/>
            <person name="Schnerch A."/>
            <person name="Schein J.E."/>
            <person name="Jones S.J."/>
            <person name="Holt R.A."/>
            <person name="Baross A."/>
            <person name="Marra M.A."/>
            <person name="Clifton S."/>
            <person name="Makowski K.A."/>
            <person name="Bosak S."/>
            <person name="Malek J."/>
        </authorList>
    </citation>
    <scope>NUCLEOTIDE SEQUENCE [LARGE SCALE MRNA]</scope>
    <source>
        <strain evidence="4">C57BL/6</strain>
        <tissue evidence="4">Brain</tissue>
    </source>
</reference>
<comment type="similarity">
    <text evidence="1">Belongs to the SPATA31 family.</text>
</comment>
<dbReference type="MGI" id="MGI:1918429">
    <property type="gene designation" value="4933409K07Rik"/>
</dbReference>
<dbReference type="GO" id="GO:0021766">
    <property type="term" value="P:hippocampus development"/>
    <property type="evidence" value="ECO:0000270"/>
    <property type="project" value="UniProtKB"/>
</dbReference>
<dbReference type="eggNOG" id="ENOG502SM6T">
    <property type="taxonomic scope" value="Eukaryota"/>
</dbReference>
<evidence type="ECO:0000313" key="6">
    <source>
        <dbReference type="MGI" id="MGI:5434448"/>
    </source>
</evidence>
<dbReference type="Pfam" id="PF14650">
    <property type="entry name" value="FAM75"/>
    <property type="match status" value="2"/>
</dbReference>
<dbReference type="VEuPathDB" id="HostDB:ENSMUSG00000095552"/>
<dbReference type="EMBL" id="BC072647">
    <property type="protein sequence ID" value="AAH72647.1"/>
    <property type="molecule type" value="mRNA"/>
</dbReference>
<feature type="region of interest" description="Disordered" evidence="2">
    <location>
        <begin position="472"/>
        <end position="543"/>
    </location>
</feature>
<name>Q6GQS8_MOUSE</name>
<dbReference type="InterPro" id="IPR039509">
    <property type="entry name" value="SPATA31"/>
</dbReference>
<dbReference type="PhylomeDB" id="Q6GQS8"/>
<dbReference type="GO" id="GO:0061034">
    <property type="term" value="P:olfactory bulb mitral cell layer development"/>
    <property type="evidence" value="ECO:0000270"/>
    <property type="project" value="UniProtKB"/>
</dbReference>
<feature type="region of interest" description="Disordered" evidence="2">
    <location>
        <begin position="1"/>
        <end position="21"/>
    </location>
</feature>
<evidence type="ECO:0000313" key="5">
    <source>
        <dbReference type="MGI" id="MGI:1918429"/>
    </source>
</evidence>
<evidence type="ECO:0000259" key="3">
    <source>
        <dbReference type="Pfam" id="PF14650"/>
    </source>
</evidence>
<dbReference type="UCSC" id="uc008slb.1">
    <property type="organism name" value="mouse"/>
</dbReference>
<dbReference type="HOGENOM" id="CLU_489659_0_0_1"/>
<dbReference type="AlphaFoldDB" id="Q6GQS8"/>
<dbReference type="PANTHER" id="PTHR21859">
    <property type="entry name" value="ACROSOME-SPECIFIC PROTEIN"/>
    <property type="match status" value="1"/>
</dbReference>
<feature type="domain" description="SPATA31" evidence="3">
    <location>
        <begin position="180"/>
        <end position="284"/>
    </location>
</feature>
<feature type="compositionally biased region" description="Polar residues" evidence="2">
    <location>
        <begin position="489"/>
        <end position="498"/>
    </location>
</feature>
<feature type="compositionally biased region" description="Basic and acidic residues" evidence="2">
    <location>
        <begin position="523"/>
        <end position="532"/>
    </location>
</feature>
<dbReference type="GO" id="GO:0021681">
    <property type="term" value="P:cerebellar granular layer development"/>
    <property type="evidence" value="ECO:0000270"/>
    <property type="project" value="UniProtKB"/>
</dbReference>
<evidence type="ECO:0000313" key="4">
    <source>
        <dbReference type="EMBL" id="AAH72647.1"/>
    </source>
</evidence>
<feature type="domain" description="SPATA31" evidence="3">
    <location>
        <begin position="95"/>
        <end position="129"/>
    </location>
</feature>
<evidence type="ECO:0000256" key="1">
    <source>
        <dbReference type="ARBA" id="ARBA00035009"/>
    </source>
</evidence>
<evidence type="ECO:0000256" key="2">
    <source>
        <dbReference type="SAM" id="MobiDB-lite"/>
    </source>
</evidence>
<protein>
    <recommendedName>
        <fullName evidence="3">SPATA31 domain-containing protein</fullName>
    </recommendedName>
</protein>
<gene>
    <name evidence="6" type="primary">Gm21093</name>
    <name evidence="4 5" type="synonym">4933409K07Rik</name>
</gene>
<dbReference type="GO" id="GO:0021680">
    <property type="term" value="P:cerebellar Purkinje cell layer development"/>
    <property type="evidence" value="ECO:0000270"/>
    <property type="project" value="UniProtKB"/>
</dbReference>
<sequence>MPDPTLFRRSRENPSSCTLSSSSKVIEDRTGIVSHKTSSLYSAGQPVQTFWVSKRPVINLQQGRPWHQIHTCLPSHEGEHLRNFYPLPRAKANDSGDNLQSEYYSHLFCGLPSLHSESLDVTYLSSQGTCKKKDMSKPSTDTQPSGVLSGLFLPKTPCKSAYPSSPTSLNGKTPCEREGAQITVPFLSLAECEALERHLLKKQLSKLQWGLPTLLLQNQRRMLCEAPSEAKTVKTSLARKPFLHPTRDIFPEHTVRLLEFHLQKQLIHLRWGLPQRIQRSMNMLLSSTDPQSLPCGSSSLPNVSISQPGKPEANGPGDMFSLTAGKGTIPMPHLFAKTREMLKSHVDSKCEQIQEGKVPAQVWKSWECKIPGSLATVAPFPWIPQGQCRKLQAESKSDPDLLHKVVPWKPKTLSQETQTLSGTLFEHCKKPQSLPKETIKKLETTLHHKYLAFLSGLPALYCVALSRPASPAVTSQPRLREKMPKAVKSPSNALTQITPLEPCTQDDSGVSADTAEEFQPGAEADRRTEKVPAESQPPPCRPYPINTHILAKLNFHLKKKDPSNAVWDF</sequence>
<proteinExistence type="evidence at transcript level"/>
<organism evidence="4">
    <name type="scientific">Mus musculus</name>
    <name type="common">Mouse</name>
    <dbReference type="NCBI Taxonomy" id="10090"/>
    <lineage>
        <taxon>Eukaryota</taxon>
        <taxon>Metazoa</taxon>
        <taxon>Chordata</taxon>
        <taxon>Craniata</taxon>
        <taxon>Vertebrata</taxon>
        <taxon>Euteleostomi</taxon>
        <taxon>Mammalia</taxon>
        <taxon>Eutheria</taxon>
        <taxon>Euarchontoglires</taxon>
        <taxon>Glires</taxon>
        <taxon>Rodentia</taxon>
        <taxon>Myomorpha</taxon>
        <taxon>Muroidea</taxon>
        <taxon>Muridae</taxon>
        <taxon>Murinae</taxon>
        <taxon>Mus</taxon>
        <taxon>Mus</taxon>
    </lineage>
</organism>